<proteinExistence type="inferred from homology"/>
<dbReference type="PANTHER" id="PTHR21661:SF35">
    <property type="entry name" value="EPOXIDE HYDROLASE"/>
    <property type="match status" value="1"/>
</dbReference>
<gene>
    <name evidence="5" type="ORF">ACFFGN_10810</name>
</gene>
<comment type="similarity">
    <text evidence="1">Belongs to the peptidase S33 family.</text>
</comment>
<name>A0ABV6QIT0_9ACTN</name>
<reference evidence="5 6" key="1">
    <citation type="submission" date="2024-09" db="EMBL/GenBank/DDBJ databases">
        <authorList>
            <person name="Sun Q."/>
            <person name="Mori K."/>
        </authorList>
    </citation>
    <scope>NUCLEOTIDE SEQUENCE [LARGE SCALE GENOMIC DNA]</scope>
    <source>
        <strain evidence="5 6">CGMCC 1.15906</strain>
    </source>
</reference>
<dbReference type="Proteomes" id="UP001589890">
    <property type="component" value="Unassembled WGS sequence"/>
</dbReference>
<dbReference type="InterPro" id="IPR029058">
    <property type="entry name" value="AB_hydrolase_fold"/>
</dbReference>
<comment type="caution">
    <text evidence="5">The sequence shown here is derived from an EMBL/GenBank/DDBJ whole genome shotgun (WGS) entry which is preliminary data.</text>
</comment>
<keyword evidence="6" id="KW-1185">Reference proteome</keyword>
<evidence type="ECO:0000313" key="5">
    <source>
        <dbReference type="EMBL" id="MFC0624553.1"/>
    </source>
</evidence>
<organism evidence="5 6">
    <name type="scientific">Kribbella deserti</name>
    <dbReference type="NCBI Taxonomy" id="1926257"/>
    <lineage>
        <taxon>Bacteria</taxon>
        <taxon>Bacillati</taxon>
        <taxon>Actinomycetota</taxon>
        <taxon>Actinomycetes</taxon>
        <taxon>Propionibacteriales</taxon>
        <taxon>Kribbellaceae</taxon>
        <taxon>Kribbella</taxon>
    </lineage>
</organism>
<feature type="domain" description="Epoxide hydrolase N-terminal" evidence="4">
    <location>
        <begin position="5"/>
        <end position="109"/>
    </location>
</feature>
<dbReference type="RefSeq" id="WP_380046053.1">
    <property type="nucleotide sequence ID" value="NZ_JBHLTC010000012.1"/>
</dbReference>
<dbReference type="Pfam" id="PF06441">
    <property type="entry name" value="EHN"/>
    <property type="match status" value="1"/>
</dbReference>
<sequence>MTVDVQQFSLRVPQSDLDTLTQRLREYRDEALFEAAGLGSVVPAAYVQDLLDYWCDSYNWRTYEARLNVYQHFRTAIAGQPVHFLHIPSSEADATPLLLTHAWPSSVIDVIDASARFEAKGEYHLVIPSIAWEALAGPAGGSGSPSRRTAAGWTELMNRLGYSSYLVADDRSGPGEPPAYTIAAGPEIVQTAPAGLYEEELRDVRWFNENLVAFTERQQIPALVLATAVLAWNAQQVNLDADRDSILTGVTLAWFAGRLAGVKDPLRPH</sequence>
<evidence type="ECO:0000313" key="6">
    <source>
        <dbReference type="Proteomes" id="UP001589890"/>
    </source>
</evidence>
<dbReference type="SUPFAM" id="SSF53474">
    <property type="entry name" value="alpha/beta-Hydrolases"/>
    <property type="match status" value="1"/>
</dbReference>
<dbReference type="Gene3D" id="3.40.50.1820">
    <property type="entry name" value="alpha/beta hydrolase"/>
    <property type="match status" value="1"/>
</dbReference>
<evidence type="ECO:0000256" key="1">
    <source>
        <dbReference type="ARBA" id="ARBA00010088"/>
    </source>
</evidence>
<accession>A0ABV6QIT0</accession>
<keyword evidence="3 5" id="KW-0378">Hydrolase</keyword>
<evidence type="ECO:0000256" key="3">
    <source>
        <dbReference type="ARBA" id="ARBA00022801"/>
    </source>
</evidence>
<dbReference type="EMBL" id="JBHLTC010000012">
    <property type="protein sequence ID" value="MFC0624553.1"/>
    <property type="molecule type" value="Genomic_DNA"/>
</dbReference>
<dbReference type="PANTHER" id="PTHR21661">
    <property type="entry name" value="EPOXIDE HYDROLASE 1-RELATED"/>
    <property type="match status" value="1"/>
</dbReference>
<evidence type="ECO:0000256" key="2">
    <source>
        <dbReference type="ARBA" id="ARBA00022797"/>
    </source>
</evidence>
<evidence type="ECO:0000259" key="4">
    <source>
        <dbReference type="Pfam" id="PF06441"/>
    </source>
</evidence>
<dbReference type="InterPro" id="IPR010497">
    <property type="entry name" value="Epoxide_hydro_N"/>
</dbReference>
<keyword evidence="2" id="KW-0058">Aromatic hydrocarbons catabolism</keyword>
<protein>
    <submittedName>
        <fullName evidence="5">Epoxide hydrolase N-terminal domain-containing protein</fullName>
    </submittedName>
</protein>
<dbReference type="GO" id="GO:0016787">
    <property type="term" value="F:hydrolase activity"/>
    <property type="evidence" value="ECO:0007669"/>
    <property type="project" value="UniProtKB-KW"/>
</dbReference>